<protein>
    <recommendedName>
        <fullName evidence="3">NifU family protein</fullName>
    </recommendedName>
</protein>
<proteinExistence type="predicted"/>
<reference evidence="1 2" key="1">
    <citation type="submission" date="2020-08" db="EMBL/GenBank/DDBJ databases">
        <title>Sequencing the genomes of 1000 actinobacteria strains.</title>
        <authorList>
            <person name="Klenk H.-P."/>
        </authorList>
    </citation>
    <scope>NUCLEOTIDE SEQUENCE [LARGE SCALE GENOMIC DNA]</scope>
    <source>
        <strain evidence="1 2">DSM 45507</strain>
    </source>
</reference>
<name>A0A7W9LH15_9ACTN</name>
<gene>
    <name evidence="1" type="ORF">HD596_010246</name>
</gene>
<evidence type="ECO:0000313" key="2">
    <source>
        <dbReference type="Proteomes" id="UP000579153"/>
    </source>
</evidence>
<dbReference type="RefSeq" id="WP_185076408.1">
    <property type="nucleotide sequence ID" value="NZ_JACHMB010000001.1"/>
</dbReference>
<dbReference type="AlphaFoldDB" id="A0A7W9LH15"/>
<keyword evidence="2" id="KW-1185">Reference proteome</keyword>
<evidence type="ECO:0000313" key="1">
    <source>
        <dbReference type="EMBL" id="MBB5783490.1"/>
    </source>
</evidence>
<sequence>MNERVRRIESLLDKADAAATELVAEVLGLYGEGLARVMTLVGDEAAARLGADELVSPLLLLHDLHPLDTRTRVEQALAGSADLLSVEGDLVRLRVRPTGCRSSAAGAASALREAVREAAPEIERVEIEVADAALIPVESLTVRPASRAPVP</sequence>
<evidence type="ECO:0008006" key="3">
    <source>
        <dbReference type="Google" id="ProtNLM"/>
    </source>
</evidence>
<comment type="caution">
    <text evidence="1">The sequence shown here is derived from an EMBL/GenBank/DDBJ whole genome shotgun (WGS) entry which is preliminary data.</text>
</comment>
<dbReference type="Proteomes" id="UP000579153">
    <property type="component" value="Unassembled WGS sequence"/>
</dbReference>
<dbReference type="EMBL" id="JACHMB010000001">
    <property type="protein sequence ID" value="MBB5783490.1"/>
    <property type="molecule type" value="Genomic_DNA"/>
</dbReference>
<accession>A0A7W9LH15</accession>
<organism evidence="1 2">
    <name type="scientific">Nonomuraea jabiensis</name>
    <dbReference type="NCBI Taxonomy" id="882448"/>
    <lineage>
        <taxon>Bacteria</taxon>
        <taxon>Bacillati</taxon>
        <taxon>Actinomycetota</taxon>
        <taxon>Actinomycetes</taxon>
        <taxon>Streptosporangiales</taxon>
        <taxon>Streptosporangiaceae</taxon>
        <taxon>Nonomuraea</taxon>
    </lineage>
</organism>